<dbReference type="EMBL" id="BK014925">
    <property type="protein sequence ID" value="DAD82939.1"/>
    <property type="molecule type" value="Genomic_DNA"/>
</dbReference>
<protein>
    <submittedName>
        <fullName evidence="1">Uncharacterized protein</fullName>
    </submittedName>
</protein>
<evidence type="ECO:0000313" key="1">
    <source>
        <dbReference type="EMBL" id="DAD82939.1"/>
    </source>
</evidence>
<accession>A0A8S5MLX1</accession>
<sequence length="132" mass="15999">MGKYQSMTLEELREMRLVSNTNGRPTSTLTNEKWQKEFQVRKLFVTPSKHNKMQGKYSQESGYWDEETMGSYCGTTSWQRYCAYINDVLLNIRARQVDYCYYIYQIIDLLKFHYNDLKTKYCDGYWEVWLED</sequence>
<name>A0A8S5MLX1_9CAUD</name>
<organism evidence="1">
    <name type="scientific">Siphoviridae sp. ctXZx16</name>
    <dbReference type="NCBI Taxonomy" id="2826371"/>
    <lineage>
        <taxon>Viruses</taxon>
        <taxon>Duplodnaviria</taxon>
        <taxon>Heunggongvirae</taxon>
        <taxon>Uroviricota</taxon>
        <taxon>Caudoviricetes</taxon>
    </lineage>
</organism>
<proteinExistence type="predicted"/>
<reference evidence="1" key="1">
    <citation type="journal article" date="2021" name="Proc. Natl. Acad. Sci. U.S.A.">
        <title>A Catalog of Tens of Thousands of Viruses from Human Metagenomes Reveals Hidden Associations with Chronic Diseases.</title>
        <authorList>
            <person name="Tisza M.J."/>
            <person name="Buck C.B."/>
        </authorList>
    </citation>
    <scope>NUCLEOTIDE SEQUENCE</scope>
    <source>
        <strain evidence="1">CtXZx16</strain>
    </source>
</reference>